<evidence type="ECO:0000313" key="2">
    <source>
        <dbReference type="EMBL" id="KAJ5100998.1"/>
    </source>
</evidence>
<reference evidence="2" key="2">
    <citation type="journal article" date="2023" name="IMA Fungus">
        <title>Comparative genomic study of the Penicillium genus elucidates a diverse pangenome and 15 lateral gene transfer events.</title>
        <authorList>
            <person name="Petersen C."/>
            <person name="Sorensen T."/>
            <person name="Nielsen M.R."/>
            <person name="Sondergaard T.E."/>
            <person name="Sorensen J.L."/>
            <person name="Fitzpatrick D.A."/>
            <person name="Frisvad J.C."/>
            <person name="Nielsen K.L."/>
        </authorList>
    </citation>
    <scope>NUCLEOTIDE SEQUENCE</scope>
    <source>
        <strain evidence="2">IBT 30069</strain>
    </source>
</reference>
<evidence type="ECO:0000313" key="3">
    <source>
        <dbReference type="Proteomes" id="UP001149165"/>
    </source>
</evidence>
<feature type="compositionally biased region" description="Basic residues" evidence="1">
    <location>
        <begin position="95"/>
        <end position="104"/>
    </location>
</feature>
<name>A0A9W9FJ09_9EURO</name>
<gene>
    <name evidence="2" type="ORF">N7456_007050</name>
</gene>
<sequence length="159" mass="18175">MTPPDRPPTESRKQTLLAEFKNLIEAPERDRIFMRRAVSPQNIHGSILKNRERTSSHRDKSENRPLKRVRFELASQGSLKESVGGSGQKTASWPSRRKRSLRGKVKPDERQIRRSGGHSFQIVPIKDHFEALAIEVKSLKREVELIRSCRVNDGNKEGG</sequence>
<organism evidence="2 3">
    <name type="scientific">Penicillium angulare</name>
    <dbReference type="NCBI Taxonomy" id="116970"/>
    <lineage>
        <taxon>Eukaryota</taxon>
        <taxon>Fungi</taxon>
        <taxon>Dikarya</taxon>
        <taxon>Ascomycota</taxon>
        <taxon>Pezizomycotina</taxon>
        <taxon>Eurotiomycetes</taxon>
        <taxon>Eurotiomycetidae</taxon>
        <taxon>Eurotiales</taxon>
        <taxon>Aspergillaceae</taxon>
        <taxon>Penicillium</taxon>
    </lineage>
</organism>
<protein>
    <submittedName>
        <fullName evidence="2">Uncharacterized protein</fullName>
    </submittedName>
</protein>
<accession>A0A9W9FJ09</accession>
<evidence type="ECO:0000256" key="1">
    <source>
        <dbReference type="SAM" id="MobiDB-lite"/>
    </source>
</evidence>
<feature type="compositionally biased region" description="Basic and acidic residues" evidence="1">
    <location>
        <begin position="49"/>
        <end position="71"/>
    </location>
</feature>
<dbReference type="OrthoDB" id="4348719at2759"/>
<dbReference type="Proteomes" id="UP001149165">
    <property type="component" value="Unassembled WGS sequence"/>
</dbReference>
<dbReference type="EMBL" id="JAPQKH010000004">
    <property type="protein sequence ID" value="KAJ5100998.1"/>
    <property type="molecule type" value="Genomic_DNA"/>
</dbReference>
<proteinExistence type="predicted"/>
<comment type="caution">
    <text evidence="2">The sequence shown here is derived from an EMBL/GenBank/DDBJ whole genome shotgun (WGS) entry which is preliminary data.</text>
</comment>
<keyword evidence="3" id="KW-1185">Reference proteome</keyword>
<reference evidence="2" key="1">
    <citation type="submission" date="2022-11" db="EMBL/GenBank/DDBJ databases">
        <authorList>
            <person name="Petersen C."/>
        </authorList>
    </citation>
    <scope>NUCLEOTIDE SEQUENCE</scope>
    <source>
        <strain evidence="2">IBT 30069</strain>
    </source>
</reference>
<dbReference type="AlphaFoldDB" id="A0A9W9FJ09"/>
<feature type="region of interest" description="Disordered" evidence="1">
    <location>
        <begin position="35"/>
        <end position="116"/>
    </location>
</feature>